<feature type="domain" description="HTH marR-type" evidence="1">
    <location>
        <begin position="8"/>
        <end position="140"/>
    </location>
</feature>
<name>A0A387BPF3_9MICO</name>
<dbReference type="SMART" id="SM00347">
    <property type="entry name" value="HTH_MARR"/>
    <property type="match status" value="1"/>
</dbReference>
<dbReference type="OrthoDB" id="8635520at2"/>
<dbReference type="AlphaFoldDB" id="A0A387BPF3"/>
<dbReference type="EMBL" id="CP032624">
    <property type="protein sequence ID" value="AYG04362.1"/>
    <property type="molecule type" value="Genomic_DNA"/>
</dbReference>
<dbReference type="GO" id="GO:0006950">
    <property type="term" value="P:response to stress"/>
    <property type="evidence" value="ECO:0007669"/>
    <property type="project" value="TreeGrafter"/>
</dbReference>
<dbReference type="PANTHER" id="PTHR33164">
    <property type="entry name" value="TRANSCRIPTIONAL REGULATOR, MARR FAMILY"/>
    <property type="match status" value="1"/>
</dbReference>
<dbReference type="GO" id="GO:0003700">
    <property type="term" value="F:DNA-binding transcription factor activity"/>
    <property type="evidence" value="ECO:0007669"/>
    <property type="project" value="InterPro"/>
</dbReference>
<keyword evidence="3" id="KW-1185">Reference proteome</keyword>
<dbReference type="RefSeq" id="WP_120789892.1">
    <property type="nucleotide sequence ID" value="NZ_CP032624.1"/>
</dbReference>
<dbReference type="InterPro" id="IPR036390">
    <property type="entry name" value="WH_DNA-bd_sf"/>
</dbReference>
<dbReference type="PRINTS" id="PR00598">
    <property type="entry name" value="HTHMARR"/>
</dbReference>
<dbReference type="KEGG" id="gry:D7I44_13045"/>
<evidence type="ECO:0000259" key="1">
    <source>
        <dbReference type="PROSITE" id="PS50995"/>
    </source>
</evidence>
<dbReference type="Gene3D" id="1.10.10.10">
    <property type="entry name" value="Winged helix-like DNA-binding domain superfamily/Winged helix DNA-binding domain"/>
    <property type="match status" value="1"/>
</dbReference>
<reference evidence="2 3" key="1">
    <citation type="submission" date="2018-09" db="EMBL/GenBank/DDBJ databases">
        <title>Genome sequencing of strain 2DFW10M-5.</title>
        <authorList>
            <person name="Heo J."/>
            <person name="Kim S.-J."/>
            <person name="Kwon S.-W."/>
        </authorList>
    </citation>
    <scope>NUCLEOTIDE SEQUENCE [LARGE SCALE GENOMIC DNA]</scope>
    <source>
        <strain evidence="2 3">2DFW10M-5</strain>
    </source>
</reference>
<organism evidence="2 3">
    <name type="scientific">Gryllotalpicola protaetiae</name>
    <dbReference type="NCBI Taxonomy" id="2419771"/>
    <lineage>
        <taxon>Bacteria</taxon>
        <taxon>Bacillati</taxon>
        <taxon>Actinomycetota</taxon>
        <taxon>Actinomycetes</taxon>
        <taxon>Micrococcales</taxon>
        <taxon>Microbacteriaceae</taxon>
        <taxon>Gryllotalpicola</taxon>
    </lineage>
</organism>
<dbReference type="InterPro" id="IPR039422">
    <property type="entry name" value="MarR/SlyA-like"/>
</dbReference>
<accession>A0A387BPF3</accession>
<dbReference type="Pfam" id="PF01047">
    <property type="entry name" value="MarR"/>
    <property type="match status" value="1"/>
</dbReference>
<dbReference type="Proteomes" id="UP000275069">
    <property type="component" value="Chromosome"/>
</dbReference>
<dbReference type="InterPro" id="IPR036388">
    <property type="entry name" value="WH-like_DNA-bd_sf"/>
</dbReference>
<gene>
    <name evidence="2" type="ORF">D7I44_13045</name>
</gene>
<protein>
    <submittedName>
        <fullName evidence="2">MarR family transcriptional regulator</fullName>
    </submittedName>
</protein>
<proteinExistence type="predicted"/>
<dbReference type="InterPro" id="IPR000835">
    <property type="entry name" value="HTH_MarR-typ"/>
</dbReference>
<evidence type="ECO:0000313" key="3">
    <source>
        <dbReference type="Proteomes" id="UP000275069"/>
    </source>
</evidence>
<sequence>MASTQERQADLGWSLGALLRGYLKLSAEAVGDLPGGARGFQVLSIAASNSCGNQAQIADSTGLDRTVLTYLIDDLEKAGLVTRTPDPNDRRSRRVTLTDAGSERLSQLTDRMNQVEDRLLAGLPGDDAAALRKIVARAAHALDEEAEQVCETIDQVRDEVASA</sequence>
<dbReference type="SUPFAM" id="SSF46785">
    <property type="entry name" value="Winged helix' DNA-binding domain"/>
    <property type="match status" value="1"/>
</dbReference>
<dbReference type="PANTHER" id="PTHR33164:SF43">
    <property type="entry name" value="HTH-TYPE TRANSCRIPTIONAL REPRESSOR YETL"/>
    <property type="match status" value="1"/>
</dbReference>
<evidence type="ECO:0000313" key="2">
    <source>
        <dbReference type="EMBL" id="AYG04362.1"/>
    </source>
</evidence>
<dbReference type="PROSITE" id="PS50995">
    <property type="entry name" value="HTH_MARR_2"/>
    <property type="match status" value="1"/>
</dbReference>